<dbReference type="Gene3D" id="2.60.40.10">
    <property type="entry name" value="Immunoglobulins"/>
    <property type="match status" value="1"/>
</dbReference>
<accession>A0A426TRC8</accession>
<evidence type="ECO:0000313" key="3">
    <source>
        <dbReference type="EMBL" id="RRR66001.1"/>
    </source>
</evidence>
<gene>
    <name evidence="3" type="ORF">EI684_21545</name>
</gene>
<dbReference type="SUPFAM" id="SSF51261">
    <property type="entry name" value="Duplicated hybrid motif"/>
    <property type="match status" value="1"/>
</dbReference>
<dbReference type="InterPro" id="IPR003961">
    <property type="entry name" value="FN3_dom"/>
</dbReference>
<dbReference type="PANTHER" id="PTHR21666:SF268">
    <property type="entry name" value="PEPTIDASE M23 DOMAIN-CONTAINING PROTEIN"/>
    <property type="match status" value="1"/>
</dbReference>
<evidence type="ECO:0000256" key="1">
    <source>
        <dbReference type="SAM" id="SignalP"/>
    </source>
</evidence>
<dbReference type="CDD" id="cd12797">
    <property type="entry name" value="M23_peptidase"/>
    <property type="match status" value="1"/>
</dbReference>
<keyword evidence="1" id="KW-0732">Signal</keyword>
<dbReference type="Gene3D" id="2.70.70.10">
    <property type="entry name" value="Glucose Permease (Domain IIA)"/>
    <property type="match status" value="1"/>
</dbReference>
<name>A0A426TRC8_9CHLR</name>
<organism evidence="3 4">
    <name type="scientific">Candidatus Viridilinea halotolerans</name>
    <dbReference type="NCBI Taxonomy" id="2491704"/>
    <lineage>
        <taxon>Bacteria</taxon>
        <taxon>Bacillati</taxon>
        <taxon>Chloroflexota</taxon>
        <taxon>Chloroflexia</taxon>
        <taxon>Chloroflexales</taxon>
        <taxon>Chloroflexineae</taxon>
        <taxon>Oscillochloridaceae</taxon>
        <taxon>Candidatus Viridilinea</taxon>
    </lineage>
</organism>
<dbReference type="Proteomes" id="UP000280307">
    <property type="component" value="Unassembled WGS sequence"/>
</dbReference>
<comment type="caution">
    <text evidence="3">The sequence shown here is derived from an EMBL/GenBank/DDBJ whole genome shotgun (WGS) entry which is preliminary data.</text>
</comment>
<feature type="domain" description="Fibronectin type-III" evidence="2">
    <location>
        <begin position="292"/>
        <end position="385"/>
    </location>
</feature>
<evidence type="ECO:0000313" key="4">
    <source>
        <dbReference type="Proteomes" id="UP000280307"/>
    </source>
</evidence>
<dbReference type="Pfam" id="PF01551">
    <property type="entry name" value="Peptidase_M23"/>
    <property type="match status" value="1"/>
</dbReference>
<protein>
    <submittedName>
        <fullName evidence="3">Peptidase M23</fullName>
    </submittedName>
</protein>
<dbReference type="InterPro" id="IPR036116">
    <property type="entry name" value="FN3_sf"/>
</dbReference>
<feature type="signal peptide" evidence="1">
    <location>
        <begin position="1"/>
        <end position="39"/>
    </location>
</feature>
<dbReference type="CDD" id="cd00063">
    <property type="entry name" value="FN3"/>
    <property type="match status" value="1"/>
</dbReference>
<dbReference type="AlphaFoldDB" id="A0A426TRC8"/>
<dbReference type="InterPro" id="IPR050570">
    <property type="entry name" value="Cell_wall_metabolism_enzyme"/>
</dbReference>
<dbReference type="GO" id="GO:0004222">
    <property type="term" value="F:metalloendopeptidase activity"/>
    <property type="evidence" value="ECO:0007669"/>
    <property type="project" value="TreeGrafter"/>
</dbReference>
<dbReference type="InterPro" id="IPR016047">
    <property type="entry name" value="M23ase_b-sheet_dom"/>
</dbReference>
<dbReference type="SUPFAM" id="SSF49265">
    <property type="entry name" value="Fibronectin type III"/>
    <property type="match status" value="1"/>
</dbReference>
<dbReference type="InterPro" id="IPR013783">
    <property type="entry name" value="Ig-like_fold"/>
</dbReference>
<dbReference type="PANTHER" id="PTHR21666">
    <property type="entry name" value="PEPTIDASE-RELATED"/>
    <property type="match status" value="1"/>
</dbReference>
<sequence>MTRSASGSPVRRYRNFGVFWLLLFVVALCAALFPQPATATTTFILPTVPGERWRIIQGYACGTHNAWDRYSLDLAQVDGPTYNAPIRAALGGRVWHWQLSSGTLILSHGNRLFTMYTHLSRAVTTQRGAYFEAGQVLGYAGDRGSPGVPHLHFTAYTANSDGWSGRQSVALRFAEGYDLPEVGGCNQHGGRILVASSLRDPEIHFSSEAQPGTWYNTSQRIEFTSEWSGGGLSQAWNVEPATNAPQFPGAFDGYAELADAGEGMHTFYVRVWGPDGRQSLASFGPLGYDVTPPPIPAPIADIEVIPSSVVVAWQPVSDPLSGTHGYRVYIGPDAAGTATWFTSEPFVKTEQLQPGEYYVRVQSIDQVNNKSEWATLGMVVVTSGE</sequence>
<dbReference type="PROSITE" id="PS50853">
    <property type="entry name" value="FN3"/>
    <property type="match status" value="1"/>
</dbReference>
<reference evidence="3 4" key="1">
    <citation type="submission" date="2018-12" db="EMBL/GenBank/DDBJ databases">
        <title>Genome Sequence of Candidatus Viridilinea halotolerans isolated from saline sulfide-rich spring.</title>
        <authorList>
            <person name="Grouzdev D.S."/>
            <person name="Burganskaya E.I."/>
            <person name="Krutkina M.S."/>
            <person name="Sukhacheva M.V."/>
            <person name="Gorlenko V.M."/>
        </authorList>
    </citation>
    <scope>NUCLEOTIDE SEQUENCE [LARGE SCALE GENOMIC DNA]</scope>
    <source>
        <strain evidence="3">Chok-6</strain>
    </source>
</reference>
<dbReference type="EMBL" id="RSAS01000891">
    <property type="protein sequence ID" value="RRR66001.1"/>
    <property type="molecule type" value="Genomic_DNA"/>
</dbReference>
<proteinExistence type="predicted"/>
<evidence type="ECO:0000259" key="2">
    <source>
        <dbReference type="PROSITE" id="PS50853"/>
    </source>
</evidence>
<feature type="chain" id="PRO_5019515598" evidence="1">
    <location>
        <begin position="40"/>
        <end position="385"/>
    </location>
</feature>
<dbReference type="InterPro" id="IPR011055">
    <property type="entry name" value="Dup_hybrid_motif"/>
</dbReference>